<feature type="chain" id="PRO_5046643398" evidence="1">
    <location>
        <begin position="18"/>
        <end position="71"/>
    </location>
</feature>
<reference evidence="2" key="1">
    <citation type="submission" date="2022-07" db="EMBL/GenBank/DDBJ databases">
        <title>Arcobacter roscoffensis sp. nov., a marine bacterium isolated from coastal seawater collected from Roscoff, France.</title>
        <authorList>
            <person name="Pascual J."/>
            <person name="Lepeaux C."/>
            <person name="Methner A."/>
            <person name="Overmann J."/>
        </authorList>
    </citation>
    <scope>NUCLEOTIDE SEQUENCE</scope>
    <source>
        <strain evidence="2">ARW1-2F2</strain>
    </source>
</reference>
<dbReference type="RefSeq" id="WP_254575545.1">
    <property type="nucleotide sequence ID" value="NZ_CP100595.1"/>
</dbReference>
<organism evidence="2 3">
    <name type="scientific">Arcobacter roscoffensis</name>
    <dbReference type="NCBI Taxonomy" id="2961520"/>
    <lineage>
        <taxon>Bacteria</taxon>
        <taxon>Pseudomonadati</taxon>
        <taxon>Campylobacterota</taxon>
        <taxon>Epsilonproteobacteria</taxon>
        <taxon>Campylobacterales</taxon>
        <taxon>Arcobacteraceae</taxon>
        <taxon>Arcobacter</taxon>
    </lineage>
</organism>
<evidence type="ECO:0000313" key="3">
    <source>
        <dbReference type="Proteomes" id="UP001060012"/>
    </source>
</evidence>
<dbReference type="Gene3D" id="1.20.120.1430">
    <property type="entry name" value="HP0721 helical bundle"/>
    <property type="match status" value="1"/>
</dbReference>
<dbReference type="InterPro" id="IPR009488">
    <property type="entry name" value="DUF1104"/>
</dbReference>
<keyword evidence="1" id="KW-0732">Signal</keyword>
<evidence type="ECO:0000256" key="1">
    <source>
        <dbReference type="SAM" id="SignalP"/>
    </source>
</evidence>
<name>A0ABY5E1D9_9BACT</name>
<proteinExistence type="predicted"/>
<gene>
    <name evidence="2" type="ORF">NJU99_08790</name>
</gene>
<dbReference type="Proteomes" id="UP001060012">
    <property type="component" value="Chromosome"/>
</dbReference>
<feature type="signal peptide" evidence="1">
    <location>
        <begin position="1"/>
        <end position="17"/>
    </location>
</feature>
<accession>A0ABY5E1D9</accession>
<evidence type="ECO:0000313" key="2">
    <source>
        <dbReference type="EMBL" id="UTJ05364.1"/>
    </source>
</evidence>
<keyword evidence="3" id="KW-1185">Reference proteome</keyword>
<dbReference type="EMBL" id="CP100595">
    <property type="protein sequence ID" value="UTJ05364.1"/>
    <property type="molecule type" value="Genomic_DNA"/>
</dbReference>
<dbReference type="Pfam" id="PF06518">
    <property type="entry name" value="DUF1104"/>
    <property type="match status" value="1"/>
</dbReference>
<sequence>MKKVLLLISFIMTISFAKVDYSEMSTQELIAIIGYVEKKNINEFKKELRQRIPTMNEKERKQYEKNKSKLK</sequence>
<protein>
    <submittedName>
        <fullName evidence="2">DUF1104 domain-containing protein</fullName>
    </submittedName>
</protein>
<dbReference type="InterPro" id="IPR038310">
    <property type="entry name" value="DUF1104_sf"/>
</dbReference>